<evidence type="ECO:0000313" key="3">
    <source>
        <dbReference type="Proteomes" id="UP000830671"/>
    </source>
</evidence>
<dbReference type="EMBL" id="CP019474">
    <property type="protein sequence ID" value="UQC79047.1"/>
    <property type="molecule type" value="Genomic_DNA"/>
</dbReference>
<sequence length="237" mass="25327">MQPSNVVKVKLGATQFGNSSQSEQVLSLLPSFLALPPATGHNTPSKSSSSPVPPSGGRNSILPRHVPAAGSRHPSPFMIESEALVHPFRTSQTLFSYLCSSLQGTKLSLARSRVTVREIRQDLPSLSTPWMPCISPKCLVLLTQPAREISALPLPNKTASFSGALLLPNLSSFETNGATRLALQESARKGNPVARVILLPTIDQYPSHATPVSFINSPCSPSSASHLTFHHLIKPNS</sequence>
<protein>
    <submittedName>
        <fullName evidence="2">Uncharacterized protein</fullName>
    </submittedName>
</protein>
<keyword evidence="3" id="KW-1185">Reference proteome</keyword>
<feature type="compositionally biased region" description="Low complexity" evidence="1">
    <location>
        <begin position="37"/>
        <end position="50"/>
    </location>
</feature>
<feature type="region of interest" description="Disordered" evidence="1">
    <location>
        <begin position="37"/>
        <end position="67"/>
    </location>
</feature>
<organism evidence="2 3">
    <name type="scientific">Colletotrichum lupini</name>
    <dbReference type="NCBI Taxonomy" id="145971"/>
    <lineage>
        <taxon>Eukaryota</taxon>
        <taxon>Fungi</taxon>
        <taxon>Dikarya</taxon>
        <taxon>Ascomycota</taxon>
        <taxon>Pezizomycotina</taxon>
        <taxon>Sordariomycetes</taxon>
        <taxon>Hypocreomycetidae</taxon>
        <taxon>Glomerellales</taxon>
        <taxon>Glomerellaceae</taxon>
        <taxon>Colletotrichum</taxon>
        <taxon>Colletotrichum acutatum species complex</taxon>
    </lineage>
</organism>
<gene>
    <name evidence="2" type="ORF">CLUP02_04526</name>
</gene>
<evidence type="ECO:0000313" key="2">
    <source>
        <dbReference type="EMBL" id="UQC79047.1"/>
    </source>
</evidence>
<dbReference type="GeneID" id="73338548"/>
<dbReference type="Proteomes" id="UP000830671">
    <property type="component" value="Chromosome 2"/>
</dbReference>
<evidence type="ECO:0000256" key="1">
    <source>
        <dbReference type="SAM" id="MobiDB-lite"/>
    </source>
</evidence>
<accession>A0A9Q8SKH2</accession>
<name>A0A9Q8SKH2_9PEZI</name>
<reference evidence="2" key="1">
    <citation type="journal article" date="2021" name="Mol. Plant Microbe Interact.">
        <title>Complete Genome Sequence of the Plant-Pathogenic Fungus Colletotrichum lupini.</title>
        <authorList>
            <person name="Baroncelli R."/>
            <person name="Pensec F."/>
            <person name="Da Lio D."/>
            <person name="Boufleur T."/>
            <person name="Vicente I."/>
            <person name="Sarrocco S."/>
            <person name="Picot A."/>
            <person name="Baraldi E."/>
            <person name="Sukno S."/>
            <person name="Thon M."/>
            <person name="Le Floch G."/>
        </authorList>
    </citation>
    <scope>NUCLEOTIDE SEQUENCE</scope>
    <source>
        <strain evidence="2">IMI 504893</strain>
    </source>
</reference>
<dbReference type="RefSeq" id="XP_049140681.1">
    <property type="nucleotide sequence ID" value="XM_049283538.1"/>
</dbReference>
<proteinExistence type="predicted"/>
<dbReference type="AlphaFoldDB" id="A0A9Q8SKH2"/>
<dbReference type="KEGG" id="clup:CLUP02_04526"/>